<dbReference type="EMBL" id="MH687389">
    <property type="protein sequence ID" value="AXV45636.1"/>
    <property type="molecule type" value="Genomic_DNA"/>
</dbReference>
<proteinExistence type="predicted"/>
<name>A0A385FVD1_9ZZZZ</name>
<sequence length="219" mass="24897">MLDEAPFSHIRENRRQGCDPAFYRELLASVSGSYRFNGYPINRLMEIFARAETDLMVTSSPTLAVPSNPAFEYIGPIFELYDVIITRDRPMTSRLADFNQVRMGQPTGVCWMLCQDLAKLAIVKRPFYSVDQGVRLLMANRVDAIVAPETMFRLVLAGLPAQAPAPVISYHGPSQYLFLAIHRQLPAEQRQQIRASFDKMGPDGYRHLCDQAIKQLSWR</sequence>
<accession>A0A385FVD1</accession>
<dbReference type="AlphaFoldDB" id="A0A385FVD1"/>
<reference evidence="1" key="1">
    <citation type="submission" date="2018-07" db="EMBL/GenBank/DDBJ databases">
        <title>Functional screening for triclosan resistance in a wastewater metagenome and isolates of Escherichia coli and Enterococcus spp. from a large Canadian healthcare region.</title>
        <authorList>
            <person name="Cameron A."/>
            <person name="Barbieri R."/>
            <person name="Read R.R."/>
            <person name="Church D.L."/>
            <person name="Adator E.H."/>
            <person name="McAllister T.A."/>
        </authorList>
    </citation>
    <scope>NUCLEOTIDE SEQUENCE</scope>
</reference>
<dbReference type="Gene3D" id="3.40.190.10">
    <property type="entry name" value="Periplasmic binding protein-like II"/>
    <property type="match status" value="2"/>
</dbReference>
<gene>
    <name evidence="1" type="ORF">TRI8_00013</name>
</gene>
<evidence type="ECO:0000313" key="1">
    <source>
        <dbReference type="EMBL" id="AXV45636.1"/>
    </source>
</evidence>
<evidence type="ECO:0008006" key="2">
    <source>
        <dbReference type="Google" id="ProtNLM"/>
    </source>
</evidence>
<protein>
    <recommendedName>
        <fullName evidence="2">Solute-binding protein family 3/N-terminal domain-containing protein</fullName>
    </recommendedName>
</protein>
<organism evidence="1">
    <name type="scientific">uncultured organism</name>
    <dbReference type="NCBI Taxonomy" id="155900"/>
    <lineage>
        <taxon>unclassified sequences</taxon>
        <taxon>environmental samples</taxon>
    </lineage>
</organism>
<dbReference type="SUPFAM" id="SSF53850">
    <property type="entry name" value="Periplasmic binding protein-like II"/>
    <property type="match status" value="1"/>
</dbReference>